<dbReference type="EMBL" id="ON086804">
    <property type="protein sequence ID" value="UPU16087.1"/>
    <property type="molecule type" value="Genomic_DNA"/>
</dbReference>
<reference evidence="1" key="1">
    <citation type="submission" date="2022-03" db="EMBL/GenBank/DDBJ databases">
        <authorList>
            <person name="Ragab S."/>
            <person name="Abdelmoteleb M."/>
            <person name="El-Shibiny A."/>
        </authorList>
    </citation>
    <scope>NUCLEOTIDE SEQUENCE</scope>
</reference>
<organism evidence="1 2">
    <name type="scientific">Escherichia phage ZCEC13</name>
    <dbReference type="NCBI Taxonomy" id="2935866"/>
    <lineage>
        <taxon>Viruses</taxon>
        <taxon>Duplodnaviria</taxon>
        <taxon>Heunggongvirae</taxon>
        <taxon>Uroviricota</taxon>
        <taxon>Caudoviricetes</taxon>
        <taxon>Jameshumphriesvirinae</taxon>
        <taxon>Zewailvirus</taxon>
        <taxon>Zewailvirus ZCEC13</taxon>
    </lineage>
</organism>
<dbReference type="Proteomes" id="UP000830967">
    <property type="component" value="Segment"/>
</dbReference>
<protein>
    <submittedName>
        <fullName evidence="1">Uncharacterized protein</fullName>
    </submittedName>
</protein>
<evidence type="ECO:0000313" key="1">
    <source>
        <dbReference type="EMBL" id="UPU16087.1"/>
    </source>
</evidence>
<accession>A0AAE9HG01</accession>
<keyword evidence="2" id="KW-1185">Reference proteome</keyword>
<proteinExistence type="predicted"/>
<name>A0AAE9HG01_9CAUD</name>
<evidence type="ECO:0000313" key="2">
    <source>
        <dbReference type="Proteomes" id="UP000830967"/>
    </source>
</evidence>
<sequence length="98" mass="11927">MSIVSLPQMRFNTCHKRTDFIRVGVQFLHRRHTVLRQQRVHRCHINLTVTLGQEGHEAWEVPVGYFRYRRCNNYRRRYRFLVCRSTTVTIFTRYAAGR</sequence>